<dbReference type="Proteomes" id="UP000003100">
    <property type="component" value="Unassembled WGS sequence"/>
</dbReference>
<accession>C0CLG0</accession>
<dbReference type="RefSeq" id="WP_005948455.1">
    <property type="nucleotide sequence ID" value="NZ_CP136423.1"/>
</dbReference>
<evidence type="ECO:0000313" key="1">
    <source>
        <dbReference type="EMBL" id="EEG49384.1"/>
    </source>
</evidence>
<evidence type="ECO:0000313" key="2">
    <source>
        <dbReference type="Proteomes" id="UP000003100"/>
    </source>
</evidence>
<dbReference type="PATRIC" id="fig|476272.21.peg.2051"/>
<dbReference type="EMBL" id="ACBZ01000083">
    <property type="protein sequence ID" value="EEG49384.1"/>
    <property type="molecule type" value="Genomic_DNA"/>
</dbReference>
<dbReference type="AlphaFoldDB" id="C0CLG0"/>
<reference evidence="1 2" key="1">
    <citation type="submission" date="2009-01" db="EMBL/GenBank/DDBJ databases">
        <authorList>
            <person name="Fulton L."/>
            <person name="Clifton S."/>
            <person name="Fulton B."/>
            <person name="Xu J."/>
            <person name="Minx P."/>
            <person name="Pepin K.H."/>
            <person name="Johnson M."/>
            <person name="Bhonagiri V."/>
            <person name="Nash W.E."/>
            <person name="Mardis E.R."/>
            <person name="Wilson R.K."/>
        </authorList>
    </citation>
    <scope>NUCLEOTIDE SEQUENCE [LARGE SCALE GENOMIC DNA]</scope>
    <source>
        <strain evidence="2">DSM 10507 / JCM 14656 / S5a33</strain>
    </source>
</reference>
<sequence>MRLSISKSKSAVSFYVIRSVTREGKNSSEVFEKLGTEKQIKERYGCEDAYQWAKNYVKNLNAKEITSRQKILIPFMTNKLVEPNTLNSFNVGYLFLQQLYCQLKIPTICKKISNSCSLSYDLDAVFSKLIYGRILFPFTSLSCTEQTKRLLGQPESAPYYISQRDAKILYYDCTNYFSDSSSVQLGLFLNNSGIPLAFFIREGSEKSSSIPQPLEKQIMHDFHFSKFTVYTNDMNCPDINMWNNFGGQNFLTTQPLKNLRPDIKEWALSPTEWILEGSTETFDIRTIVNTEENKEKIFFKQRLFEGYDESQEIEYIQNLIVTYSLKYKNYQICRRNRKADTSLSQMESRYDGFHLVYTNLDDEPEEIAKIIHTHWEIEEFFHIMCPEFKSKDLLPKKSIQLKAHFVTCFIRLLIYRIAQNRLMKHPYNTLSEKSAENQKSHKK</sequence>
<comment type="caution">
    <text evidence="1">The sequence shown here is derived from an EMBL/GenBank/DDBJ whole genome shotgun (WGS) entry which is preliminary data.</text>
</comment>
<evidence type="ECO:0008006" key="3">
    <source>
        <dbReference type="Google" id="ProtNLM"/>
    </source>
</evidence>
<dbReference type="HOGENOM" id="CLU_022426_4_0_9"/>
<proteinExistence type="predicted"/>
<name>C0CLG0_BLAHS</name>
<organism evidence="1 2">
    <name type="scientific">Blautia hydrogenotrophica (strain DSM 10507 / JCM 14656 / S5a33)</name>
    <name type="common">Ruminococcus hydrogenotrophicus</name>
    <dbReference type="NCBI Taxonomy" id="476272"/>
    <lineage>
        <taxon>Bacteria</taxon>
        <taxon>Bacillati</taxon>
        <taxon>Bacillota</taxon>
        <taxon>Clostridia</taxon>
        <taxon>Lachnospirales</taxon>
        <taxon>Lachnospiraceae</taxon>
        <taxon>Blautia</taxon>
    </lineage>
</organism>
<protein>
    <recommendedName>
        <fullName evidence="3">Transposase</fullName>
    </recommendedName>
</protein>
<keyword evidence="2" id="KW-1185">Reference proteome</keyword>
<dbReference type="eggNOG" id="COG5421">
    <property type="taxonomic scope" value="Bacteria"/>
</dbReference>
<reference evidence="1 2" key="2">
    <citation type="submission" date="2009-02" db="EMBL/GenBank/DDBJ databases">
        <title>Draft genome sequence of Blautia hydrogenotrophica DSM 10507 (Ruminococcus hydrogenotrophicus DSM 10507).</title>
        <authorList>
            <person name="Sudarsanam P."/>
            <person name="Ley R."/>
            <person name="Guruge J."/>
            <person name="Turnbaugh P.J."/>
            <person name="Mahowald M."/>
            <person name="Liep D."/>
            <person name="Gordon J."/>
        </authorList>
    </citation>
    <scope>NUCLEOTIDE SEQUENCE [LARGE SCALE GENOMIC DNA]</scope>
    <source>
        <strain evidence="2">DSM 10507 / JCM 14656 / S5a33</strain>
    </source>
</reference>
<gene>
    <name evidence="1" type="ORF">RUMHYD_01681</name>
</gene>
<dbReference type="GeneID" id="86822206"/>